<gene>
    <name evidence="1" type="ORF">GM173_14210</name>
</gene>
<dbReference type="RefSeq" id="WP_203572054.1">
    <property type="nucleotide sequence ID" value="NZ_WOFE01000010.1"/>
</dbReference>
<sequence length="55" mass="6094">MQSSIEIKKKGGFAFYCYQGSHDFSTIQSCEALGIAAAKSILLRFLVAFNVDFIK</sequence>
<dbReference type="EMBL" id="WOFE01000010">
    <property type="protein sequence ID" value="MBM5572724.1"/>
    <property type="molecule type" value="Genomic_DNA"/>
</dbReference>
<organism evidence="1 2">
    <name type="scientific">Deefgea chitinilytica</name>
    <dbReference type="NCBI Taxonomy" id="570276"/>
    <lineage>
        <taxon>Bacteria</taxon>
        <taxon>Pseudomonadati</taxon>
        <taxon>Pseudomonadota</taxon>
        <taxon>Betaproteobacteria</taxon>
        <taxon>Neisseriales</taxon>
        <taxon>Chitinibacteraceae</taxon>
        <taxon>Deefgea</taxon>
    </lineage>
</organism>
<comment type="caution">
    <text evidence="1">The sequence shown here is derived from an EMBL/GenBank/DDBJ whole genome shotgun (WGS) entry which is preliminary data.</text>
</comment>
<evidence type="ECO:0000313" key="2">
    <source>
        <dbReference type="Proteomes" id="UP001195660"/>
    </source>
</evidence>
<proteinExistence type="predicted"/>
<accession>A0ABS2CF05</accession>
<keyword evidence="2" id="KW-1185">Reference proteome</keyword>
<name>A0ABS2CF05_9NEIS</name>
<reference evidence="1 2" key="1">
    <citation type="submission" date="2019-11" db="EMBL/GenBank/DDBJ databases">
        <title>Novel Deefgea species.</title>
        <authorList>
            <person name="Han J.-H."/>
        </authorList>
    </citation>
    <scope>NUCLEOTIDE SEQUENCE [LARGE SCALE GENOMIC DNA]</scope>
    <source>
        <strain evidence="1 2">LMG 24817</strain>
    </source>
</reference>
<evidence type="ECO:0000313" key="1">
    <source>
        <dbReference type="EMBL" id="MBM5572724.1"/>
    </source>
</evidence>
<dbReference type="Proteomes" id="UP001195660">
    <property type="component" value="Unassembled WGS sequence"/>
</dbReference>
<protein>
    <submittedName>
        <fullName evidence="1">Uncharacterized protein</fullName>
    </submittedName>
</protein>